<dbReference type="AlphaFoldDB" id="A0A1T4MWQ2"/>
<dbReference type="RefSeq" id="WP_078805546.1">
    <property type="nucleotide sequence ID" value="NZ_FUXK01000008.1"/>
</dbReference>
<name>A0A1T4MWQ2_9BACT</name>
<dbReference type="PANTHER" id="PTHR43415">
    <property type="entry name" value="SPERMIDINE N(1)-ACETYLTRANSFERASE"/>
    <property type="match status" value="1"/>
</dbReference>
<gene>
    <name evidence="2" type="ORF">SAMN02745202_00872</name>
</gene>
<dbReference type="Proteomes" id="UP000190065">
    <property type="component" value="Unassembled WGS sequence"/>
</dbReference>
<keyword evidence="2" id="KW-0808">Transferase</keyword>
<dbReference type="Pfam" id="PF13302">
    <property type="entry name" value="Acetyltransf_3"/>
    <property type="match status" value="1"/>
</dbReference>
<dbReference type="PROSITE" id="PS51186">
    <property type="entry name" value="GNAT"/>
    <property type="match status" value="1"/>
</dbReference>
<dbReference type="Gene3D" id="3.40.630.30">
    <property type="match status" value="1"/>
</dbReference>
<feature type="domain" description="N-acetyltransferase" evidence="1">
    <location>
        <begin position="5"/>
        <end position="169"/>
    </location>
</feature>
<evidence type="ECO:0000313" key="3">
    <source>
        <dbReference type="Proteomes" id="UP000190065"/>
    </source>
</evidence>
<dbReference type="CDD" id="cd04301">
    <property type="entry name" value="NAT_SF"/>
    <property type="match status" value="1"/>
</dbReference>
<evidence type="ECO:0000313" key="2">
    <source>
        <dbReference type="EMBL" id="SJZ71479.1"/>
    </source>
</evidence>
<dbReference type="eggNOG" id="COG1670">
    <property type="taxonomic scope" value="Bacteria"/>
</dbReference>
<evidence type="ECO:0000259" key="1">
    <source>
        <dbReference type="PROSITE" id="PS51186"/>
    </source>
</evidence>
<sequence length="171" mass="19877">MMKQVKLRAMEPEDLELLYEIENDTDLWPIGTTNVPYSRYVLHDYIAQASADIYTDKQVRLIIETESHYTIGLIDLVNFNPQHNRAELGITIKKDYQYQGWGTLALQHLIAYATTTLHLHQIYAIVAETNIACCHLLLKQGFQNHATLQQWLHTDKGYQNALLMQLFLEKM</sequence>
<accession>A0A1T4MWQ2</accession>
<dbReference type="SUPFAM" id="SSF55729">
    <property type="entry name" value="Acyl-CoA N-acyltransferases (Nat)"/>
    <property type="match status" value="1"/>
</dbReference>
<dbReference type="GO" id="GO:0016747">
    <property type="term" value="F:acyltransferase activity, transferring groups other than amino-acyl groups"/>
    <property type="evidence" value="ECO:0007669"/>
    <property type="project" value="InterPro"/>
</dbReference>
<dbReference type="STRING" id="28136.SAMN02745202_00872"/>
<dbReference type="PANTHER" id="PTHR43415:SF3">
    <property type="entry name" value="GNAT-FAMILY ACETYLTRANSFERASE"/>
    <property type="match status" value="1"/>
</dbReference>
<dbReference type="InterPro" id="IPR016181">
    <property type="entry name" value="Acyl_CoA_acyltransferase"/>
</dbReference>
<proteinExistence type="predicted"/>
<dbReference type="InterPro" id="IPR000182">
    <property type="entry name" value="GNAT_dom"/>
</dbReference>
<reference evidence="2 3" key="1">
    <citation type="submission" date="2017-02" db="EMBL/GenBank/DDBJ databases">
        <authorList>
            <person name="Peterson S.W."/>
        </authorList>
    </citation>
    <scope>NUCLEOTIDE SEQUENCE [LARGE SCALE GENOMIC DNA]</scope>
    <source>
        <strain evidence="2 3">ATCC 43324</strain>
    </source>
</reference>
<dbReference type="EMBL" id="FUXK01000008">
    <property type="protein sequence ID" value="SJZ71479.1"/>
    <property type="molecule type" value="Genomic_DNA"/>
</dbReference>
<organism evidence="2 3">
    <name type="scientific">Segatella oulorum</name>
    <dbReference type="NCBI Taxonomy" id="28136"/>
    <lineage>
        <taxon>Bacteria</taxon>
        <taxon>Pseudomonadati</taxon>
        <taxon>Bacteroidota</taxon>
        <taxon>Bacteroidia</taxon>
        <taxon>Bacteroidales</taxon>
        <taxon>Prevotellaceae</taxon>
        <taxon>Segatella</taxon>
    </lineage>
</organism>
<protein>
    <submittedName>
        <fullName evidence="2">Diamine N-acetyltransferase</fullName>
    </submittedName>
</protein>